<dbReference type="EMBL" id="MU118128">
    <property type="protein sequence ID" value="KAF9644607.1"/>
    <property type="molecule type" value="Genomic_DNA"/>
</dbReference>
<reference evidence="1" key="2">
    <citation type="journal article" date="2020" name="Nat. Commun.">
        <title>Large-scale genome sequencing of mycorrhizal fungi provides insights into the early evolution of symbiotic traits.</title>
        <authorList>
            <person name="Miyauchi S."/>
            <person name="Kiss E."/>
            <person name="Kuo A."/>
            <person name="Drula E."/>
            <person name="Kohler A."/>
            <person name="Sanchez-Garcia M."/>
            <person name="Morin E."/>
            <person name="Andreopoulos B."/>
            <person name="Barry K.W."/>
            <person name="Bonito G."/>
            <person name="Buee M."/>
            <person name="Carver A."/>
            <person name="Chen C."/>
            <person name="Cichocki N."/>
            <person name="Clum A."/>
            <person name="Culley D."/>
            <person name="Crous P.W."/>
            <person name="Fauchery L."/>
            <person name="Girlanda M."/>
            <person name="Hayes R.D."/>
            <person name="Keri Z."/>
            <person name="LaButti K."/>
            <person name="Lipzen A."/>
            <person name="Lombard V."/>
            <person name="Magnuson J."/>
            <person name="Maillard F."/>
            <person name="Murat C."/>
            <person name="Nolan M."/>
            <person name="Ohm R.A."/>
            <person name="Pangilinan J."/>
            <person name="Pereira M.F."/>
            <person name="Perotto S."/>
            <person name="Peter M."/>
            <person name="Pfister S."/>
            <person name="Riley R."/>
            <person name="Sitrit Y."/>
            <person name="Stielow J.B."/>
            <person name="Szollosi G."/>
            <person name="Zifcakova L."/>
            <person name="Stursova M."/>
            <person name="Spatafora J.W."/>
            <person name="Tedersoo L."/>
            <person name="Vaario L.M."/>
            <person name="Yamada A."/>
            <person name="Yan M."/>
            <person name="Wang P."/>
            <person name="Xu J."/>
            <person name="Bruns T."/>
            <person name="Baldrian P."/>
            <person name="Vilgalys R."/>
            <person name="Dunand C."/>
            <person name="Henrissat B."/>
            <person name="Grigoriev I.V."/>
            <person name="Hibbett D."/>
            <person name="Nagy L.G."/>
            <person name="Martin F.M."/>
        </authorList>
    </citation>
    <scope>NUCLEOTIDE SEQUENCE</scope>
    <source>
        <strain evidence="1">P2</strain>
    </source>
</reference>
<keyword evidence="1" id="KW-0378">Hydrolase</keyword>
<evidence type="ECO:0000313" key="1">
    <source>
        <dbReference type="EMBL" id="KAF9644607.1"/>
    </source>
</evidence>
<name>A0ACB6Z4W3_THEGA</name>
<organism evidence="1 2">
    <name type="scientific">Thelephora ganbajun</name>
    <name type="common">Ganba fungus</name>
    <dbReference type="NCBI Taxonomy" id="370292"/>
    <lineage>
        <taxon>Eukaryota</taxon>
        <taxon>Fungi</taxon>
        <taxon>Dikarya</taxon>
        <taxon>Basidiomycota</taxon>
        <taxon>Agaricomycotina</taxon>
        <taxon>Agaricomycetes</taxon>
        <taxon>Thelephorales</taxon>
        <taxon>Thelephoraceae</taxon>
        <taxon>Thelephora</taxon>
    </lineage>
</organism>
<protein>
    <submittedName>
        <fullName evidence="1">P-loop containing nucleoside triphosphate hydrolase protein</fullName>
    </submittedName>
</protein>
<evidence type="ECO:0000313" key="2">
    <source>
        <dbReference type="Proteomes" id="UP000886501"/>
    </source>
</evidence>
<reference evidence="1" key="1">
    <citation type="submission" date="2019-10" db="EMBL/GenBank/DDBJ databases">
        <authorList>
            <consortium name="DOE Joint Genome Institute"/>
            <person name="Kuo A."/>
            <person name="Miyauchi S."/>
            <person name="Kiss E."/>
            <person name="Drula E."/>
            <person name="Kohler A."/>
            <person name="Sanchez-Garcia M."/>
            <person name="Andreopoulos B."/>
            <person name="Barry K.W."/>
            <person name="Bonito G."/>
            <person name="Buee M."/>
            <person name="Carver A."/>
            <person name="Chen C."/>
            <person name="Cichocki N."/>
            <person name="Clum A."/>
            <person name="Culley D."/>
            <person name="Crous P.W."/>
            <person name="Fauchery L."/>
            <person name="Girlanda M."/>
            <person name="Hayes R."/>
            <person name="Keri Z."/>
            <person name="Labutti K."/>
            <person name="Lipzen A."/>
            <person name="Lombard V."/>
            <person name="Magnuson J."/>
            <person name="Maillard F."/>
            <person name="Morin E."/>
            <person name="Murat C."/>
            <person name="Nolan M."/>
            <person name="Ohm R."/>
            <person name="Pangilinan J."/>
            <person name="Pereira M."/>
            <person name="Perotto S."/>
            <person name="Peter M."/>
            <person name="Riley R."/>
            <person name="Sitrit Y."/>
            <person name="Stielow B."/>
            <person name="Szollosi G."/>
            <person name="Zifcakova L."/>
            <person name="Stursova M."/>
            <person name="Spatafora J.W."/>
            <person name="Tedersoo L."/>
            <person name="Vaario L.-M."/>
            <person name="Yamada A."/>
            <person name="Yan M."/>
            <person name="Wang P."/>
            <person name="Xu J."/>
            <person name="Bruns T."/>
            <person name="Baldrian P."/>
            <person name="Vilgalys R."/>
            <person name="Henrissat B."/>
            <person name="Grigoriev I.V."/>
            <person name="Hibbett D."/>
            <person name="Nagy L.G."/>
            <person name="Martin F.M."/>
        </authorList>
    </citation>
    <scope>NUCLEOTIDE SEQUENCE</scope>
    <source>
        <strain evidence="1">P2</strain>
    </source>
</reference>
<keyword evidence="2" id="KW-1185">Reference proteome</keyword>
<comment type="caution">
    <text evidence="1">The sequence shown here is derived from an EMBL/GenBank/DDBJ whole genome shotgun (WGS) entry which is preliminary data.</text>
</comment>
<gene>
    <name evidence="1" type="ORF">BDM02DRAFT_3211516</name>
</gene>
<proteinExistence type="predicted"/>
<dbReference type="Proteomes" id="UP000886501">
    <property type="component" value="Unassembled WGS sequence"/>
</dbReference>
<sequence length="1638" mass="182010">MGTNLLDFGDPPVRKLWACILPSVFVVLFCTTLIPVPGWVRSAWQRVSHPFRNSLTLEQAEAYEAAHENEKCSPVDHYTPKSVTSVLRTTTLSGLALLQALVWLGLGSYSFAVHAEIWDAILPIVTAVTWLYAFLRPIVWPSQIIFYDLFTLYLTHLVTGLIILGGSFFDHSVYQLPLPSRVALAARVVNLFVLALLLVTVLNMPLAIPSARISKDDIGRSVSPEDYCSLWDWISFHWVVPLIKKGTYNTLNEDDVWKLSPTLSSRPLTSLFKGLGHSHIVRKLWAANSGDMIWDFLLTLVSVTLTYAGPFFLQRILSAIDKNPTPEDRAKAYIYAFAAFLTTLLKAETDCLHLWFGRRAQVRIRTLLMASIYDKALKRKDFSGVVRKDDKDKDAEKANDPKSSADVGKVVNMMSGDANQIAFLVSGMYFIYGAPFEIVLAGVYLYNLLGWSAFSGLIVLIIFWPLNQLLARRSISISKGLLTARDKRMGVLNELLGAIKFIKFFAWEDRWTQRTMDARKKELSWMVKSRINSVLFSAIWTMAPILVSVVSFASYIWLGNQLTVSVAFTAIALFAMVRAPLNVIPTWIVFMMQTKVALDRIQGYIDEDEVDGQVSSLKEDTEEHGTKEGLGIIKGSFKWNEVEEKNGKGKAKVTKPSASNAESDAALTLPEAALERRFELRDISIIFPDGQLTVVTGPTASGKTALLMALLGEMTKLEGELVLTKNSSNIDGNGLMHTLSYAAQSPWLQHLSIKDNILFGFPLDEDRYEQVIDACALRADLDMLEDGDATEIGARGVSLSGGQKARHLTHKLSVALARAVYARTKYVLLDDPLSAVDSHTARALFEKLLCGPLLANRTVVLVTHHVELVLPATAYLIRMLDGRIDAQGTPKDLRAQGILEEITHDENAHAVQQEEVVQAKESEDPEAEALKDGAVAVKDKRKSPRKLVKDEHREEGSVKWSVYNTYLKATSYWSWAVIFVLIVIQQLATVGEKVWIKYWDAAYPERSKLDSYAFSSFVTPEYEFAAQSPMSASHYLNPAAHHHALMHANMSFVTQDFKLPPADKHPMFYVGVFAAIGLGGGFVLLITLVVQYAAALRASKKMFKQLLDTVVHATMRWFDTTPQGRLLNRFSKDIETIDSSLAGTLNAVNNSLATFFSSVLVVTVIFPFFLFPAAVIGYMYQRLAVGYLNTGRDLRRMESNSRSPIFSGFGELLEGIVTVRAFGAEQHFLNDIHVKIDLTVRMFYNFWMLNRHLLLHFDALGGMGVLAATLFSLSGYVSAGTAGVCITSAMSFCTSVYWACRHWTALELDLNSVERIVEYLDLPHEPPSIIESSRPPAYWPSSSNGDNLLVVEDLCVRYAPELPAVLHNVSFNLRAKERVGLLGRTGSGKSTLAMSLLRFVDPSSGRIVIDGIDICKIGVTDLRSRITFIPQDATLFSGTLRENLDPFNEHDDSECLDVLYRVQLITPSQHQSQRTSAQASRAASIHEADGTASTAVSVMGSETSKTRITLDTQVSAGGSNFSNGQRQLIAMARALLRRSSIIILDEATSSIDFATDAKIQTTIREEFNDSLLLTVAHRLRTIIDYDRLVVLDKGRIAEFDTPYNLIGKEDGIFRTMCLKSGMFSELEAAARAKAELKS</sequence>
<accession>A0ACB6Z4W3</accession>